<accession>A0A6J5U327</accession>
<feature type="compositionally biased region" description="Polar residues" evidence="1">
    <location>
        <begin position="577"/>
        <end position="599"/>
    </location>
</feature>
<feature type="region of interest" description="Disordered" evidence="1">
    <location>
        <begin position="496"/>
        <end position="517"/>
    </location>
</feature>
<feature type="region of interest" description="Disordered" evidence="1">
    <location>
        <begin position="217"/>
        <end position="262"/>
    </location>
</feature>
<feature type="region of interest" description="Disordered" evidence="1">
    <location>
        <begin position="577"/>
        <end position="629"/>
    </location>
</feature>
<dbReference type="PANTHER" id="PTHR33737:SF23">
    <property type="entry name" value="DUF3741 DOMAIN-CONTAINING PROTEIN"/>
    <property type="match status" value="1"/>
</dbReference>
<feature type="compositionally biased region" description="Low complexity" evidence="1">
    <location>
        <begin position="448"/>
        <end position="474"/>
    </location>
</feature>
<dbReference type="EMBL" id="CAEKDK010000002">
    <property type="protein sequence ID" value="CAB4270606.1"/>
    <property type="molecule type" value="Genomic_DNA"/>
</dbReference>
<dbReference type="GO" id="GO:0008017">
    <property type="term" value="F:microtubule binding"/>
    <property type="evidence" value="ECO:0007669"/>
    <property type="project" value="InterPro"/>
</dbReference>
<feature type="region of interest" description="Disordered" evidence="1">
    <location>
        <begin position="285"/>
        <end position="304"/>
    </location>
</feature>
<dbReference type="InterPro" id="IPR045882">
    <property type="entry name" value="GPT1/2"/>
</dbReference>
<dbReference type="AlphaFoldDB" id="A0A6J5U327"/>
<protein>
    <submittedName>
        <fullName evidence="2">Uncharacterized protein</fullName>
    </submittedName>
</protein>
<feature type="compositionally biased region" description="Polar residues" evidence="1">
    <location>
        <begin position="436"/>
        <end position="447"/>
    </location>
</feature>
<dbReference type="PANTHER" id="PTHR33737">
    <property type="entry name" value="OS05G0121800 PROTEIN"/>
    <property type="match status" value="1"/>
</dbReference>
<name>A0A6J5U327_PRUAR</name>
<feature type="region of interest" description="Disordered" evidence="1">
    <location>
        <begin position="395"/>
        <end position="478"/>
    </location>
</feature>
<gene>
    <name evidence="2" type="ORF">CURHAP_LOCUS16803</name>
</gene>
<evidence type="ECO:0000313" key="3">
    <source>
        <dbReference type="Proteomes" id="UP000507222"/>
    </source>
</evidence>
<reference evidence="2 3" key="1">
    <citation type="submission" date="2020-05" db="EMBL/GenBank/DDBJ databases">
        <authorList>
            <person name="Campoy J."/>
            <person name="Schneeberger K."/>
            <person name="Spophaly S."/>
        </authorList>
    </citation>
    <scope>NUCLEOTIDE SEQUENCE [LARGE SCALE GENOMIC DNA]</scope>
    <source>
        <strain evidence="2">PruArmRojPasFocal</strain>
    </source>
</reference>
<dbReference type="Proteomes" id="UP000507222">
    <property type="component" value="Unassembled WGS sequence"/>
</dbReference>
<evidence type="ECO:0000256" key="1">
    <source>
        <dbReference type="SAM" id="MobiDB-lite"/>
    </source>
</evidence>
<organism evidence="2 3">
    <name type="scientific">Prunus armeniaca</name>
    <name type="common">Apricot</name>
    <name type="synonym">Armeniaca vulgaris</name>
    <dbReference type="NCBI Taxonomy" id="36596"/>
    <lineage>
        <taxon>Eukaryota</taxon>
        <taxon>Viridiplantae</taxon>
        <taxon>Streptophyta</taxon>
        <taxon>Embryophyta</taxon>
        <taxon>Tracheophyta</taxon>
        <taxon>Spermatophyta</taxon>
        <taxon>Magnoliopsida</taxon>
        <taxon>eudicotyledons</taxon>
        <taxon>Gunneridae</taxon>
        <taxon>Pentapetalae</taxon>
        <taxon>rosids</taxon>
        <taxon>fabids</taxon>
        <taxon>Rosales</taxon>
        <taxon>Rosaceae</taxon>
        <taxon>Amygdaloideae</taxon>
        <taxon>Amygdaleae</taxon>
        <taxon>Prunus</taxon>
    </lineage>
</organism>
<sequence length="734" mass="79757">MSSCGDIQELGFPVCSSWVSKGFFFDTHSCMLVFLKQASALYVPNSDDREKLDGFRLFNSGSPQDAKNAANYTNFNVRNSLAWDSAFFTSPGVLDPEELLQTMNSRNTGNAFNFLGQEEEILLPSESLEPERTRKPDNYNFRKSLAWDNAFFTSAGVLDSKELSIVNRGFRKCKANQLPGIEEVWRSTESISTINSGCSSLASLEFELFEDNRSSVQKPTSSLKLKRGGGMQNMYASKKPDASSRMRLKSMPASQRQSLNVHRPQRILKEASVSSQKQVAAGCEKLNSSASRKPPKISSRVNESSTAAAKRACLGGNYAKMGTAKAAPGKTEDDQEWQSMTLSKKPCMGVSCSVTDSFTPSPESLSSHSPTITHESGVYCSPYKGFWNASVDTTGKSPFNSRRQVDPSLVNSASKGFTMGTPLRSTKTNKDELENSSHPSSLFFTPKSSSHASPASSLDGCSSVSSSTSVNQRSKNSEVSLETLCRQVSFESDVSQASDVESHSHEKPCTGHGNQKTRLLNQREAKMSVGSGSVSSSVCKHIKPSCLRVPSPKIGFFDEETSFVRSSGSMLCHSGVQSATGKSNNNGATSQYGKLQTPRTLDGSHGTRNTKLASRKTGSPCPAFGISPRRPAHIGVQNASLNELDMKGAIKTHAAMTSEVEKDLPHKVNTKKCLRTEDHIGMVVLKKVNSQDTKENEDPNMPCPGNNLCTLQNDYFKDQIDALTKHVGAIDLGL</sequence>
<proteinExistence type="predicted"/>
<evidence type="ECO:0000313" key="2">
    <source>
        <dbReference type="EMBL" id="CAB4270606.1"/>
    </source>
</evidence>
<feature type="compositionally biased region" description="Basic and acidic residues" evidence="1">
    <location>
        <begin position="500"/>
        <end position="509"/>
    </location>
</feature>